<dbReference type="InterPro" id="IPR027417">
    <property type="entry name" value="P-loop_NTPase"/>
</dbReference>
<name>A0A1W1E5Q6_9ZZZZ</name>
<dbReference type="InterPro" id="IPR006555">
    <property type="entry name" value="ATP-dep_Helicase_C"/>
</dbReference>
<dbReference type="PROSITE" id="PS51193">
    <property type="entry name" value="HELICASE_ATP_BIND_2"/>
    <property type="match status" value="1"/>
</dbReference>
<evidence type="ECO:0000256" key="3">
    <source>
        <dbReference type="ARBA" id="ARBA00022741"/>
    </source>
</evidence>
<evidence type="ECO:0000256" key="9">
    <source>
        <dbReference type="ARBA" id="ARBA00023125"/>
    </source>
</evidence>
<dbReference type="InterPro" id="IPR045028">
    <property type="entry name" value="DinG/Rad3-like"/>
</dbReference>
<dbReference type="GO" id="GO:0006281">
    <property type="term" value="P:DNA repair"/>
    <property type="evidence" value="ECO:0007669"/>
    <property type="project" value="TreeGrafter"/>
</dbReference>
<keyword evidence="9" id="KW-0238">DNA-binding</keyword>
<keyword evidence="8" id="KW-0411">Iron-sulfur</keyword>
<sequence>MALSDELKGQIRDAFMSLKDAMDGFQLRGSQNKMIAEISKTLAGEYPDGNRILCVEAPTGTGKTFAYLLSAIPIAKANGKKLIISSANVALQEQLLTKDLPEAKKYCPVDFQYELVKGRSRYVCIRNLISLVEETAGDDLLSNANLLFDEPPKAYQLKEMKGLLGDYSAEQWNGEIDDLTRAPEHNLWGKIACNRFTCTAKNCEFYSDCAFFKSRKKIAGADVIVANHDLVLADLSTGNTVLPNVDESIFIFDEAHHLNAKALSHFSLSAGTEFMKSSIRQTKSVVEQICKLSQQDAIDIDIKQMDDYLQDLTTLCKSLSFDDDVHLFNQGQVDSAIAEIGQHLNTLNTGNLARFSILKESWVDYLRINPLDKQISDTLNNAIGECEQHMIGINELLSSFLRTDDVQQSPYSRWISKSITNKKINYTLNSAQTDISSNLNDLIWSKVAGCVLTSATLSSLGSFDRLNKQLGLVKTENQYLRLPSPFSFEQVPFIVAKFNANPTQIYEHTQEVASQLLTRIDDNEGTLVLFASNKQMQMVADLVENKLKPNLLVQGEYSKKLILEKHINLRKQGQGSVIFGLDSFAEGVDLKGDNLTHVIIVKLRFSVPNSPIDKTLSDYLQSQNRNPFMEISLPDASLKLIQACGRLIRTETDTGKITIFDNRLTTKFYGKQLLAALPNYKIIIE</sequence>
<proteinExistence type="inferred from homology"/>
<dbReference type="InterPro" id="IPR014013">
    <property type="entry name" value="Helic_SF1/SF2_ATP-bd_DinG/Rad3"/>
</dbReference>
<evidence type="ECO:0000313" key="13">
    <source>
        <dbReference type="EMBL" id="SFV89608.1"/>
    </source>
</evidence>
<dbReference type="NCBIfam" id="NF008729">
    <property type="entry name" value="PRK11747.1"/>
    <property type="match status" value="1"/>
</dbReference>
<dbReference type="PANTHER" id="PTHR11472">
    <property type="entry name" value="DNA REPAIR DEAD HELICASE RAD3/XP-D SUBFAMILY MEMBER"/>
    <property type="match status" value="1"/>
</dbReference>
<dbReference type="Gene3D" id="3.40.50.300">
    <property type="entry name" value="P-loop containing nucleotide triphosphate hydrolases"/>
    <property type="match status" value="2"/>
</dbReference>
<dbReference type="InterPro" id="IPR039000">
    <property type="entry name" value="DinG_proteobact"/>
</dbReference>
<keyword evidence="7" id="KW-0408">Iron</keyword>
<evidence type="ECO:0000256" key="6">
    <source>
        <dbReference type="ARBA" id="ARBA00022840"/>
    </source>
</evidence>
<dbReference type="AlphaFoldDB" id="A0A1W1E5Q6"/>
<dbReference type="GO" id="GO:0005524">
    <property type="term" value="F:ATP binding"/>
    <property type="evidence" value="ECO:0007669"/>
    <property type="project" value="UniProtKB-KW"/>
</dbReference>
<dbReference type="GO" id="GO:0003678">
    <property type="term" value="F:DNA helicase activity"/>
    <property type="evidence" value="ECO:0007669"/>
    <property type="project" value="InterPro"/>
</dbReference>
<dbReference type="PANTHER" id="PTHR11472:SF59">
    <property type="entry name" value="ATP-DEPENDENT DNA HELICASE DING"/>
    <property type="match status" value="1"/>
</dbReference>
<dbReference type="InterPro" id="IPR010614">
    <property type="entry name" value="RAD3-like_helicase_DEAD"/>
</dbReference>
<dbReference type="EMBL" id="FPIA01000139">
    <property type="protein sequence ID" value="SFV89260.1"/>
    <property type="molecule type" value="Genomic_DNA"/>
</dbReference>
<keyword evidence="6" id="KW-0067">ATP-binding</keyword>
<keyword evidence="1" id="KW-0004">4Fe-4S</keyword>
<dbReference type="SMART" id="SM00491">
    <property type="entry name" value="HELICc2"/>
    <property type="match status" value="1"/>
</dbReference>
<evidence type="ECO:0000256" key="5">
    <source>
        <dbReference type="ARBA" id="ARBA00022806"/>
    </source>
</evidence>
<accession>A0A1W1E5Q6</accession>
<dbReference type="InterPro" id="IPR006554">
    <property type="entry name" value="Helicase-like_DEXD_c2"/>
</dbReference>
<evidence type="ECO:0000256" key="4">
    <source>
        <dbReference type="ARBA" id="ARBA00022801"/>
    </source>
</evidence>
<dbReference type="GO" id="GO:0009432">
    <property type="term" value="P:SOS response"/>
    <property type="evidence" value="ECO:0007669"/>
    <property type="project" value="TreeGrafter"/>
</dbReference>
<keyword evidence="5 12" id="KW-0347">Helicase</keyword>
<dbReference type="SMART" id="SM00487">
    <property type="entry name" value="DEXDc"/>
    <property type="match status" value="1"/>
</dbReference>
<evidence type="ECO:0000256" key="7">
    <source>
        <dbReference type="ARBA" id="ARBA00023004"/>
    </source>
</evidence>
<evidence type="ECO:0000256" key="1">
    <source>
        <dbReference type="ARBA" id="ARBA00022485"/>
    </source>
</evidence>
<dbReference type="GO" id="GO:0003677">
    <property type="term" value="F:DNA binding"/>
    <property type="evidence" value="ECO:0007669"/>
    <property type="project" value="UniProtKB-KW"/>
</dbReference>
<keyword evidence="4" id="KW-0378">Hydrolase</keyword>
<evidence type="ECO:0000256" key="10">
    <source>
        <dbReference type="ARBA" id="ARBA00023235"/>
    </source>
</evidence>
<evidence type="ECO:0000313" key="12">
    <source>
        <dbReference type="EMBL" id="SFV89260.1"/>
    </source>
</evidence>
<dbReference type="Pfam" id="PF13307">
    <property type="entry name" value="Helicase_C_2"/>
    <property type="match status" value="1"/>
</dbReference>
<protein>
    <submittedName>
        <fullName evidence="12">ATP-dependent helicase DinG/Rad3</fullName>
    </submittedName>
</protein>
<dbReference type="SMART" id="SM00488">
    <property type="entry name" value="DEXDc2"/>
    <property type="match status" value="1"/>
</dbReference>
<dbReference type="GO" id="GO:0051539">
    <property type="term" value="F:4 iron, 4 sulfur cluster binding"/>
    <property type="evidence" value="ECO:0007669"/>
    <property type="project" value="UniProtKB-KW"/>
</dbReference>
<evidence type="ECO:0000259" key="11">
    <source>
        <dbReference type="PROSITE" id="PS51193"/>
    </source>
</evidence>
<dbReference type="GO" id="GO:0016818">
    <property type="term" value="F:hydrolase activity, acting on acid anhydrides, in phosphorus-containing anhydrides"/>
    <property type="evidence" value="ECO:0007669"/>
    <property type="project" value="InterPro"/>
</dbReference>
<dbReference type="InterPro" id="IPR014001">
    <property type="entry name" value="Helicase_ATP-bd"/>
</dbReference>
<organism evidence="12">
    <name type="scientific">hydrothermal vent metagenome</name>
    <dbReference type="NCBI Taxonomy" id="652676"/>
    <lineage>
        <taxon>unclassified sequences</taxon>
        <taxon>metagenomes</taxon>
        <taxon>ecological metagenomes</taxon>
    </lineage>
</organism>
<evidence type="ECO:0000256" key="2">
    <source>
        <dbReference type="ARBA" id="ARBA00022723"/>
    </source>
</evidence>
<feature type="domain" description="Helicase ATP-binding" evidence="11">
    <location>
        <begin position="17"/>
        <end position="312"/>
    </location>
</feature>
<dbReference type="GO" id="GO:0046872">
    <property type="term" value="F:metal ion binding"/>
    <property type="evidence" value="ECO:0007669"/>
    <property type="project" value="UniProtKB-KW"/>
</dbReference>
<dbReference type="HAMAP" id="MF_02205">
    <property type="entry name" value="DinG_proteobact"/>
    <property type="match status" value="1"/>
</dbReference>
<reference evidence="12" key="1">
    <citation type="submission" date="2016-10" db="EMBL/GenBank/DDBJ databases">
        <authorList>
            <person name="de Groot N.N."/>
        </authorList>
    </citation>
    <scope>NUCLEOTIDE SEQUENCE</scope>
</reference>
<keyword evidence="3" id="KW-0547">Nucleotide-binding</keyword>
<dbReference type="GO" id="GO:0033677">
    <property type="term" value="F:DNA/RNA helicase activity"/>
    <property type="evidence" value="ECO:0007669"/>
    <property type="project" value="TreeGrafter"/>
</dbReference>
<dbReference type="Pfam" id="PF06733">
    <property type="entry name" value="DEAD_2"/>
    <property type="match status" value="1"/>
</dbReference>
<dbReference type="EMBL" id="FPHZ01000243">
    <property type="protein sequence ID" value="SFV89608.1"/>
    <property type="molecule type" value="Genomic_DNA"/>
</dbReference>
<keyword evidence="2" id="KW-0479">Metal-binding</keyword>
<gene>
    <name evidence="13" type="ORF">MNB_SUP05-SYMBIONT-5-715</name>
    <name evidence="12" type="ORF">MNB_SUP05-SYMBIONT-7-217</name>
</gene>
<evidence type="ECO:0000256" key="8">
    <source>
        <dbReference type="ARBA" id="ARBA00023014"/>
    </source>
</evidence>
<keyword evidence="10" id="KW-0413">Isomerase</keyword>
<dbReference type="SUPFAM" id="SSF52540">
    <property type="entry name" value="P-loop containing nucleoside triphosphate hydrolases"/>
    <property type="match status" value="1"/>
</dbReference>